<dbReference type="EMBL" id="CAEZXE010000031">
    <property type="protein sequence ID" value="CAB4673837.1"/>
    <property type="molecule type" value="Genomic_DNA"/>
</dbReference>
<dbReference type="AlphaFoldDB" id="A0A6J6F0H2"/>
<protein>
    <submittedName>
        <fullName evidence="4">Unannotated protein</fullName>
    </submittedName>
</protein>
<evidence type="ECO:0000256" key="1">
    <source>
        <dbReference type="SAM" id="MobiDB-lite"/>
    </source>
</evidence>
<proteinExistence type="predicted"/>
<reference evidence="4" key="1">
    <citation type="submission" date="2020-05" db="EMBL/GenBank/DDBJ databases">
        <authorList>
            <person name="Chiriac C."/>
            <person name="Salcher M."/>
            <person name="Ghai R."/>
            <person name="Kavagutti S V."/>
        </authorList>
    </citation>
    <scope>NUCLEOTIDE SEQUENCE</scope>
</reference>
<keyword evidence="2" id="KW-1133">Transmembrane helix</keyword>
<feature type="compositionally biased region" description="Low complexity" evidence="1">
    <location>
        <begin position="1"/>
        <end position="19"/>
    </location>
</feature>
<feature type="region of interest" description="Disordered" evidence="1">
    <location>
        <begin position="1"/>
        <end position="25"/>
    </location>
</feature>
<evidence type="ECO:0000313" key="4">
    <source>
        <dbReference type="EMBL" id="CAB4581195.1"/>
    </source>
</evidence>
<feature type="transmembrane region" description="Helical" evidence="2">
    <location>
        <begin position="102"/>
        <end position="120"/>
    </location>
</feature>
<organism evidence="4">
    <name type="scientific">freshwater metagenome</name>
    <dbReference type="NCBI Taxonomy" id="449393"/>
    <lineage>
        <taxon>unclassified sequences</taxon>
        <taxon>metagenomes</taxon>
        <taxon>ecological metagenomes</taxon>
    </lineage>
</organism>
<gene>
    <name evidence="3" type="ORF">UFOPK1495_01838</name>
    <name evidence="4" type="ORF">UFOPK1603_01798</name>
    <name evidence="5" type="ORF">UFOPK2350_00516</name>
</gene>
<evidence type="ECO:0000313" key="5">
    <source>
        <dbReference type="EMBL" id="CAB4673837.1"/>
    </source>
</evidence>
<dbReference type="EMBL" id="CAEZSU010000276">
    <property type="protein sequence ID" value="CAB4567099.1"/>
    <property type="molecule type" value="Genomic_DNA"/>
</dbReference>
<feature type="transmembrane region" description="Helical" evidence="2">
    <location>
        <begin position="64"/>
        <end position="90"/>
    </location>
</feature>
<name>A0A6J6F0H2_9ZZZZ</name>
<evidence type="ECO:0000313" key="3">
    <source>
        <dbReference type="EMBL" id="CAB4567099.1"/>
    </source>
</evidence>
<evidence type="ECO:0000256" key="2">
    <source>
        <dbReference type="SAM" id="Phobius"/>
    </source>
</evidence>
<sequence>MDTGSDASTTGSTESTASTPPRSIPSVGAASSLIGGDWPAQAADAIVNAVETVRDRTTTPIMKIARGLVFGVFAGTIIIVIAVLAIIGAVRLLDEALPSGVWLPYLILGVLFTVVGALLFRRRNAPAPAPAVGKTSKR</sequence>
<keyword evidence="2" id="KW-0472">Membrane</keyword>
<dbReference type="EMBL" id="CAEZTG010000236">
    <property type="protein sequence ID" value="CAB4581195.1"/>
    <property type="molecule type" value="Genomic_DNA"/>
</dbReference>
<accession>A0A6J6F0H2</accession>
<keyword evidence="2" id="KW-0812">Transmembrane</keyword>